<dbReference type="InterPro" id="IPR004437">
    <property type="entry name" value="ParB/RepB/Spo0J"/>
</dbReference>
<accession>A0A0F3RBI9</accession>
<dbReference type="Gene3D" id="1.10.10.2830">
    <property type="match status" value="1"/>
</dbReference>
<dbReference type="PANTHER" id="PTHR33375">
    <property type="entry name" value="CHROMOSOME-PARTITIONING PROTEIN PARB-RELATED"/>
    <property type="match status" value="1"/>
</dbReference>
<dbReference type="EMBL" id="LAOQ01000012">
    <property type="protein sequence ID" value="KJW03805.1"/>
    <property type="molecule type" value="Genomic_DNA"/>
</dbReference>
<protein>
    <recommendedName>
        <fullName evidence="2">Probable chromosome-partitioning protein ParB</fullName>
    </recommendedName>
</protein>
<name>A0A0F3RBI9_9RICK</name>
<comment type="caution">
    <text evidence="4">The sequence shown here is derived from an EMBL/GenBank/DDBJ whole genome shotgun (WGS) entry which is preliminary data.</text>
</comment>
<dbReference type="InterPro" id="IPR003115">
    <property type="entry name" value="ParB_N"/>
</dbReference>
<dbReference type="AlphaFoldDB" id="A0A0F3RBI9"/>
<evidence type="ECO:0000256" key="2">
    <source>
        <dbReference type="ARBA" id="ARBA00022372"/>
    </source>
</evidence>
<comment type="similarity">
    <text evidence="1">Belongs to the ParB family.</text>
</comment>
<dbReference type="PATRIC" id="fig|1268837.3.peg.565"/>
<gene>
    <name evidence="4" type="ORF">RAT170B_1652</name>
</gene>
<organism evidence="4 5">
    <name type="scientific">Rickettsia argasii T170-B</name>
    <dbReference type="NCBI Taxonomy" id="1268837"/>
    <lineage>
        <taxon>Bacteria</taxon>
        <taxon>Pseudomonadati</taxon>
        <taxon>Pseudomonadota</taxon>
        <taxon>Alphaproteobacteria</taxon>
        <taxon>Rickettsiales</taxon>
        <taxon>Rickettsiaceae</taxon>
        <taxon>Rickettsieae</taxon>
        <taxon>Rickettsia</taxon>
        <taxon>spotted fever group</taxon>
    </lineage>
</organism>
<sequence>MREHDPKFKYEVIAGSRRWKACLDADLPLRAVINNVTDEGAAIIQIKENQGLDICDYSKGLYYSKLLEDHKITQESLANNINASRAKLTQFLTFNKVPKAIWNAVGNMSKVSSRTSATIYSLSQKGDHVISILINLAEEIKKGIGCTKLENLVNQILLSNDSDVLQDNMITLPSGATIGIWKNNTLKLSKDVNVDKEHFVKYIIKYFAKESKNK</sequence>
<evidence type="ECO:0000256" key="1">
    <source>
        <dbReference type="ARBA" id="ARBA00006295"/>
    </source>
</evidence>
<dbReference type="InterPro" id="IPR050336">
    <property type="entry name" value="Chromosome_partition/occlusion"/>
</dbReference>
<evidence type="ECO:0000313" key="4">
    <source>
        <dbReference type="EMBL" id="KJW03805.1"/>
    </source>
</evidence>
<dbReference type="GO" id="GO:0045881">
    <property type="term" value="P:positive regulation of sporulation resulting in formation of a cellular spore"/>
    <property type="evidence" value="ECO:0007669"/>
    <property type="project" value="TreeGrafter"/>
</dbReference>
<dbReference type="Pfam" id="PF02195">
    <property type="entry name" value="ParB_N"/>
    <property type="match status" value="1"/>
</dbReference>
<keyword evidence="5" id="KW-1185">Reference proteome</keyword>
<proteinExistence type="inferred from homology"/>
<dbReference type="GO" id="GO:0007059">
    <property type="term" value="P:chromosome segregation"/>
    <property type="evidence" value="ECO:0007669"/>
    <property type="project" value="TreeGrafter"/>
</dbReference>
<dbReference type="NCBIfam" id="TIGR00180">
    <property type="entry name" value="parB_part"/>
    <property type="match status" value="1"/>
</dbReference>
<evidence type="ECO:0000259" key="3">
    <source>
        <dbReference type="Pfam" id="PF02195"/>
    </source>
</evidence>
<evidence type="ECO:0000313" key="5">
    <source>
        <dbReference type="Proteomes" id="UP000033736"/>
    </source>
</evidence>
<reference evidence="4 5" key="1">
    <citation type="submission" date="2015-01" db="EMBL/GenBank/DDBJ databases">
        <title>Genome Sequencing of Rickettsiales /home/snadendla/prok_pipe/test/illegal_ec_num.txt.</title>
        <authorList>
            <person name="Daugherty S.C."/>
            <person name="Su Q."/>
            <person name="Abolude K."/>
            <person name="Beier-Sexton M."/>
            <person name="Carlyon J.A."/>
            <person name="Carter R."/>
            <person name="Day N.P."/>
            <person name="Dumler S.J."/>
            <person name="Dyachenko V."/>
            <person name="Godinez A."/>
            <person name="Kurtti T.J."/>
            <person name="Lichay M."/>
            <person name="Mullins K.E."/>
            <person name="Ott S."/>
            <person name="Pappas-Brown V."/>
            <person name="Paris D.H."/>
            <person name="Patel P."/>
            <person name="Richards A.L."/>
            <person name="Sadzewicz L."/>
            <person name="Sears K."/>
            <person name="Seidman D."/>
            <person name="Sengamalay N."/>
            <person name="Stenos J."/>
            <person name="Tallon L.J."/>
            <person name="Vincent G."/>
            <person name="Fraser C.M."/>
            <person name="Munderloh U."/>
            <person name="Dunning-Hotopp J.C."/>
        </authorList>
    </citation>
    <scope>NUCLEOTIDE SEQUENCE [LARGE SCALE GENOMIC DNA]</scope>
    <source>
        <strain evidence="4 5">T170-B</strain>
    </source>
</reference>
<dbReference type="SUPFAM" id="SSF110849">
    <property type="entry name" value="ParB/Sulfiredoxin"/>
    <property type="match status" value="1"/>
</dbReference>
<dbReference type="GO" id="GO:0003677">
    <property type="term" value="F:DNA binding"/>
    <property type="evidence" value="ECO:0007669"/>
    <property type="project" value="InterPro"/>
</dbReference>
<dbReference type="InterPro" id="IPR036086">
    <property type="entry name" value="ParB/Sulfiredoxin_sf"/>
</dbReference>
<feature type="domain" description="ParB-like N-terminal" evidence="3">
    <location>
        <begin position="7"/>
        <end position="49"/>
    </location>
</feature>
<dbReference type="Proteomes" id="UP000033736">
    <property type="component" value="Unassembled WGS sequence"/>
</dbReference>
<dbReference type="PANTHER" id="PTHR33375:SF1">
    <property type="entry name" value="CHROMOSOME-PARTITIONING PROTEIN PARB-RELATED"/>
    <property type="match status" value="1"/>
</dbReference>
<dbReference type="GO" id="GO:0005694">
    <property type="term" value="C:chromosome"/>
    <property type="evidence" value="ECO:0007669"/>
    <property type="project" value="TreeGrafter"/>
</dbReference>
<dbReference type="SUPFAM" id="SSF109709">
    <property type="entry name" value="KorB DNA-binding domain-like"/>
    <property type="match status" value="1"/>
</dbReference>